<evidence type="ECO:0000313" key="4">
    <source>
        <dbReference type="EMBL" id="KAK0639439.1"/>
    </source>
</evidence>
<evidence type="ECO:0000256" key="2">
    <source>
        <dbReference type="ARBA" id="ARBA00022801"/>
    </source>
</evidence>
<dbReference type="GO" id="GO:0016787">
    <property type="term" value="F:hydrolase activity"/>
    <property type="evidence" value="ECO:0007669"/>
    <property type="project" value="UniProtKB-KW"/>
</dbReference>
<accession>A0AA40CJJ8</accession>
<organism evidence="4 5">
    <name type="scientific">Cercophora newfieldiana</name>
    <dbReference type="NCBI Taxonomy" id="92897"/>
    <lineage>
        <taxon>Eukaryota</taxon>
        <taxon>Fungi</taxon>
        <taxon>Dikarya</taxon>
        <taxon>Ascomycota</taxon>
        <taxon>Pezizomycotina</taxon>
        <taxon>Sordariomycetes</taxon>
        <taxon>Sordariomycetidae</taxon>
        <taxon>Sordariales</taxon>
        <taxon>Lasiosphaeriaceae</taxon>
        <taxon>Cercophora</taxon>
    </lineage>
</organism>
<reference evidence="4" key="1">
    <citation type="submission" date="2023-06" db="EMBL/GenBank/DDBJ databases">
        <title>Genome-scale phylogeny and comparative genomics of the fungal order Sordariales.</title>
        <authorList>
            <consortium name="Lawrence Berkeley National Laboratory"/>
            <person name="Hensen N."/>
            <person name="Bonometti L."/>
            <person name="Westerberg I."/>
            <person name="Brannstrom I.O."/>
            <person name="Guillou S."/>
            <person name="Cros-Aarteil S."/>
            <person name="Calhoun S."/>
            <person name="Haridas S."/>
            <person name="Kuo A."/>
            <person name="Mondo S."/>
            <person name="Pangilinan J."/>
            <person name="Riley R."/>
            <person name="Labutti K."/>
            <person name="Andreopoulos B."/>
            <person name="Lipzen A."/>
            <person name="Chen C."/>
            <person name="Yanf M."/>
            <person name="Daum C."/>
            <person name="Ng V."/>
            <person name="Clum A."/>
            <person name="Steindorff A."/>
            <person name="Ohm R."/>
            <person name="Martin F."/>
            <person name="Silar P."/>
            <person name="Natvig D."/>
            <person name="Lalanne C."/>
            <person name="Gautier V."/>
            <person name="Ament-Velasquez S.L."/>
            <person name="Kruys A."/>
            <person name="Hutchinson M.I."/>
            <person name="Powell A.J."/>
            <person name="Barry K."/>
            <person name="Miller A.N."/>
            <person name="Grigoriev I.V."/>
            <person name="Debuchy R."/>
            <person name="Gladieux P."/>
            <person name="Thoren M.H."/>
            <person name="Johannesson H."/>
        </authorList>
    </citation>
    <scope>NUCLEOTIDE SEQUENCE</scope>
    <source>
        <strain evidence="4">SMH2532-1</strain>
    </source>
</reference>
<dbReference type="EMBL" id="JAULSV010000007">
    <property type="protein sequence ID" value="KAK0639439.1"/>
    <property type="molecule type" value="Genomic_DNA"/>
</dbReference>
<keyword evidence="5" id="KW-1185">Reference proteome</keyword>
<dbReference type="SUPFAM" id="SSF56601">
    <property type="entry name" value="beta-lactamase/transpeptidase-like"/>
    <property type="match status" value="1"/>
</dbReference>
<evidence type="ECO:0000259" key="3">
    <source>
        <dbReference type="Pfam" id="PF00144"/>
    </source>
</evidence>
<comment type="similarity">
    <text evidence="1">Belongs to the class-A beta-lactamase family.</text>
</comment>
<feature type="domain" description="Beta-lactamase-related" evidence="3">
    <location>
        <begin position="7"/>
        <end position="374"/>
    </location>
</feature>
<sequence length="399" mass="42948">MSWTIESTVEKAIEDGVLPGAVLFAKDKSGKLNYSKALGQSSLDPSSPAPMELDTVFALASMTKLLTAIAALQLVDRGLITLDADLSPHLPELAAKLILTGFTPTGDPVTVPRTRPITLRHLLTHSSGCGYSFLSPTLAKYIGTPPPVAPSNSVPDRFDFPLLFEPGTSWEYGCSIDWAGHLVTVLTSTPLDAYITKHILAPLSIPAHSITFYPESHPSACLPRLALMTARDPSTNRVSHSPLPPPASSPDRCPLGGEGAYSSLQSYIVVLDSLLRDDGVLLSPTVSKTLFTPQLEPGAKKALLENVKNPFWIVGWVPDTGEYDWSTGGLLVDGGSHAWRKEGFLFWAGVFNLNWFIDRTAGVCGIFGTQISNPADPLVRPLMKAFEEEVYAKLQGNGN</sequence>
<gene>
    <name evidence="4" type="ORF">B0T16DRAFT_244061</name>
</gene>
<dbReference type="InterPro" id="IPR012338">
    <property type="entry name" value="Beta-lactam/transpept-like"/>
</dbReference>
<keyword evidence="2" id="KW-0378">Hydrolase</keyword>
<protein>
    <submittedName>
        <fullName evidence="4">Beta-lactamase family protein</fullName>
    </submittedName>
</protein>
<dbReference type="PANTHER" id="PTHR43283">
    <property type="entry name" value="BETA-LACTAMASE-RELATED"/>
    <property type="match status" value="1"/>
</dbReference>
<dbReference type="InterPro" id="IPR001466">
    <property type="entry name" value="Beta-lactam-related"/>
</dbReference>
<dbReference type="Pfam" id="PF00144">
    <property type="entry name" value="Beta-lactamase"/>
    <property type="match status" value="1"/>
</dbReference>
<evidence type="ECO:0000256" key="1">
    <source>
        <dbReference type="ARBA" id="ARBA00009009"/>
    </source>
</evidence>
<evidence type="ECO:0000313" key="5">
    <source>
        <dbReference type="Proteomes" id="UP001174936"/>
    </source>
</evidence>
<dbReference type="AlphaFoldDB" id="A0AA40CJJ8"/>
<name>A0AA40CJJ8_9PEZI</name>
<dbReference type="InterPro" id="IPR050789">
    <property type="entry name" value="Diverse_Enzym_Activities"/>
</dbReference>
<dbReference type="Gene3D" id="3.40.710.10">
    <property type="entry name" value="DD-peptidase/beta-lactamase superfamily"/>
    <property type="match status" value="1"/>
</dbReference>
<comment type="caution">
    <text evidence="4">The sequence shown here is derived from an EMBL/GenBank/DDBJ whole genome shotgun (WGS) entry which is preliminary data.</text>
</comment>
<dbReference type="Proteomes" id="UP001174936">
    <property type="component" value="Unassembled WGS sequence"/>
</dbReference>
<dbReference type="PANTHER" id="PTHR43283:SF17">
    <property type="entry name" value="(LOVD), PUTATIVE (AFU_ORTHOLOGUE AFUA_5G00920)-RELATED"/>
    <property type="match status" value="1"/>
</dbReference>
<proteinExistence type="inferred from homology"/>